<keyword evidence="3" id="KW-1185">Reference proteome</keyword>
<dbReference type="GO" id="GO:0003676">
    <property type="term" value="F:nucleic acid binding"/>
    <property type="evidence" value="ECO:0007669"/>
    <property type="project" value="InterPro"/>
</dbReference>
<dbReference type="InterPro" id="IPR036397">
    <property type="entry name" value="RNaseH_sf"/>
</dbReference>
<reference evidence="2 3" key="1">
    <citation type="submission" date="2024-02" db="EMBL/GenBank/DDBJ databases">
        <title>de novo genome assembly of Solanum bulbocastanum strain 11H21.</title>
        <authorList>
            <person name="Hosaka A.J."/>
        </authorList>
    </citation>
    <scope>NUCLEOTIDE SEQUENCE [LARGE SCALE GENOMIC DNA]</scope>
    <source>
        <tissue evidence="2">Young leaves</tissue>
    </source>
</reference>
<dbReference type="InterPro" id="IPR044730">
    <property type="entry name" value="RNase_H-like_dom_plant"/>
</dbReference>
<dbReference type="Gene3D" id="3.30.420.10">
    <property type="entry name" value="Ribonuclease H-like superfamily/Ribonuclease H"/>
    <property type="match status" value="1"/>
</dbReference>
<evidence type="ECO:0000313" key="3">
    <source>
        <dbReference type="Proteomes" id="UP001371456"/>
    </source>
</evidence>
<name>A0AAN8TUN6_SOLBU</name>
<dbReference type="CDD" id="cd06222">
    <property type="entry name" value="RNase_H_like"/>
    <property type="match status" value="1"/>
</dbReference>
<sequence length="127" mass="14455">MDRLAESRNLNPLEINCDSSQTIYMIKNDCQSFNNSISECKYLMKKLTISTIKHVYREENRVAEELAKEGARRSFLEETILLEVPPVYAIEAVQTDPLGTMLEELIYAGRLNVIGGLKRNFNSGPKI</sequence>
<dbReference type="AlphaFoldDB" id="A0AAN8TUN6"/>
<dbReference type="GO" id="GO:0004523">
    <property type="term" value="F:RNA-DNA hybrid ribonuclease activity"/>
    <property type="evidence" value="ECO:0007669"/>
    <property type="project" value="InterPro"/>
</dbReference>
<organism evidence="2 3">
    <name type="scientific">Solanum bulbocastanum</name>
    <name type="common">Wild potato</name>
    <dbReference type="NCBI Taxonomy" id="147425"/>
    <lineage>
        <taxon>Eukaryota</taxon>
        <taxon>Viridiplantae</taxon>
        <taxon>Streptophyta</taxon>
        <taxon>Embryophyta</taxon>
        <taxon>Tracheophyta</taxon>
        <taxon>Spermatophyta</taxon>
        <taxon>Magnoliopsida</taxon>
        <taxon>eudicotyledons</taxon>
        <taxon>Gunneridae</taxon>
        <taxon>Pentapetalae</taxon>
        <taxon>asterids</taxon>
        <taxon>lamiids</taxon>
        <taxon>Solanales</taxon>
        <taxon>Solanaceae</taxon>
        <taxon>Solanoideae</taxon>
        <taxon>Solaneae</taxon>
        <taxon>Solanum</taxon>
    </lineage>
</organism>
<feature type="domain" description="RNase H type-1" evidence="1">
    <location>
        <begin position="4"/>
        <end position="69"/>
    </location>
</feature>
<gene>
    <name evidence="2" type="ORF">RDI58_010932</name>
</gene>
<proteinExistence type="predicted"/>
<dbReference type="InterPro" id="IPR002156">
    <property type="entry name" value="RNaseH_domain"/>
</dbReference>
<accession>A0AAN8TUN6</accession>
<evidence type="ECO:0000259" key="1">
    <source>
        <dbReference type="Pfam" id="PF13456"/>
    </source>
</evidence>
<protein>
    <recommendedName>
        <fullName evidence="1">RNase H type-1 domain-containing protein</fullName>
    </recommendedName>
</protein>
<dbReference type="Pfam" id="PF13456">
    <property type="entry name" value="RVT_3"/>
    <property type="match status" value="1"/>
</dbReference>
<comment type="caution">
    <text evidence="2">The sequence shown here is derived from an EMBL/GenBank/DDBJ whole genome shotgun (WGS) entry which is preliminary data.</text>
</comment>
<evidence type="ECO:0000313" key="2">
    <source>
        <dbReference type="EMBL" id="KAK6791851.1"/>
    </source>
</evidence>
<dbReference type="EMBL" id="JBANQN010000004">
    <property type="protein sequence ID" value="KAK6791851.1"/>
    <property type="molecule type" value="Genomic_DNA"/>
</dbReference>
<dbReference type="Proteomes" id="UP001371456">
    <property type="component" value="Unassembled WGS sequence"/>
</dbReference>